<dbReference type="EMBL" id="LAZR01000524">
    <property type="protein sequence ID" value="KKN65439.1"/>
    <property type="molecule type" value="Genomic_DNA"/>
</dbReference>
<evidence type="ECO:0000313" key="1">
    <source>
        <dbReference type="EMBL" id="KKN65439.1"/>
    </source>
</evidence>
<proteinExistence type="predicted"/>
<accession>A0A0F9SEH8</accession>
<protein>
    <submittedName>
        <fullName evidence="1">Uncharacterized protein</fullName>
    </submittedName>
</protein>
<sequence>MRTMNTQTKKQEVIDPSIIRDKVLHILSLYPIISPTMLQGGLGPYMKPVQWRPVLEDLIAAGLVKESQRSMRTHQERYNTYTFLHLPKTELDHLDS</sequence>
<name>A0A0F9SEH8_9ZZZZ</name>
<reference evidence="1" key="1">
    <citation type="journal article" date="2015" name="Nature">
        <title>Complex archaea that bridge the gap between prokaryotes and eukaryotes.</title>
        <authorList>
            <person name="Spang A."/>
            <person name="Saw J.H."/>
            <person name="Jorgensen S.L."/>
            <person name="Zaremba-Niedzwiedzka K."/>
            <person name="Martijn J."/>
            <person name="Lind A.E."/>
            <person name="van Eijk R."/>
            <person name="Schleper C."/>
            <person name="Guy L."/>
            <person name="Ettema T.J."/>
        </authorList>
    </citation>
    <scope>NUCLEOTIDE SEQUENCE</scope>
</reference>
<comment type="caution">
    <text evidence="1">The sequence shown here is derived from an EMBL/GenBank/DDBJ whole genome shotgun (WGS) entry which is preliminary data.</text>
</comment>
<organism evidence="1">
    <name type="scientific">marine sediment metagenome</name>
    <dbReference type="NCBI Taxonomy" id="412755"/>
    <lineage>
        <taxon>unclassified sequences</taxon>
        <taxon>metagenomes</taxon>
        <taxon>ecological metagenomes</taxon>
    </lineage>
</organism>
<gene>
    <name evidence="1" type="ORF">LCGC14_0481590</name>
</gene>
<dbReference type="AlphaFoldDB" id="A0A0F9SEH8"/>